<keyword evidence="2" id="KW-0233">DNA recombination</keyword>
<dbReference type="EMBL" id="QNRQ01000005">
    <property type="protein sequence ID" value="RBP39338.1"/>
    <property type="molecule type" value="Genomic_DNA"/>
</dbReference>
<dbReference type="Gene3D" id="1.10.443.10">
    <property type="entry name" value="Intergrase catalytic core"/>
    <property type="match status" value="1"/>
</dbReference>
<dbReference type="Pfam" id="PF00589">
    <property type="entry name" value="Phage_integrase"/>
    <property type="match status" value="1"/>
</dbReference>
<dbReference type="AlphaFoldDB" id="A0A366HBM8"/>
<dbReference type="Proteomes" id="UP000253628">
    <property type="component" value="Unassembled WGS sequence"/>
</dbReference>
<organism evidence="5 6">
    <name type="scientific">Eoetvoesiella caeni</name>
    <dbReference type="NCBI Taxonomy" id="645616"/>
    <lineage>
        <taxon>Bacteria</taxon>
        <taxon>Pseudomonadati</taxon>
        <taxon>Pseudomonadota</taxon>
        <taxon>Betaproteobacteria</taxon>
        <taxon>Burkholderiales</taxon>
        <taxon>Alcaligenaceae</taxon>
        <taxon>Eoetvoesiella</taxon>
    </lineage>
</organism>
<evidence type="ECO:0000256" key="1">
    <source>
        <dbReference type="ARBA" id="ARBA00023125"/>
    </source>
</evidence>
<dbReference type="InterPro" id="IPR013762">
    <property type="entry name" value="Integrase-like_cat_sf"/>
</dbReference>
<evidence type="ECO:0000256" key="2">
    <source>
        <dbReference type="ARBA" id="ARBA00023172"/>
    </source>
</evidence>
<evidence type="ECO:0000313" key="5">
    <source>
        <dbReference type="EMBL" id="RBP39338.1"/>
    </source>
</evidence>
<gene>
    <name evidence="5" type="ORF">DFR37_105131</name>
</gene>
<dbReference type="GO" id="GO:0006310">
    <property type="term" value="P:DNA recombination"/>
    <property type="evidence" value="ECO:0007669"/>
    <property type="project" value="UniProtKB-KW"/>
</dbReference>
<reference evidence="5 6" key="1">
    <citation type="submission" date="2018-06" db="EMBL/GenBank/DDBJ databases">
        <title>Genomic Encyclopedia of Type Strains, Phase IV (KMG-IV): sequencing the most valuable type-strain genomes for metagenomic binning, comparative biology and taxonomic classification.</title>
        <authorList>
            <person name="Goeker M."/>
        </authorList>
    </citation>
    <scope>NUCLEOTIDE SEQUENCE [LARGE SCALE GENOMIC DNA]</scope>
    <source>
        <strain evidence="5 6">DSM 25520</strain>
    </source>
</reference>
<dbReference type="InterPro" id="IPR002104">
    <property type="entry name" value="Integrase_catalytic"/>
</dbReference>
<dbReference type="SUPFAM" id="SSF56349">
    <property type="entry name" value="DNA breaking-rejoining enzymes"/>
    <property type="match status" value="1"/>
</dbReference>
<keyword evidence="6" id="KW-1185">Reference proteome</keyword>
<accession>A0A366HBM8</accession>
<comment type="caution">
    <text evidence="5">The sequence shown here is derived from an EMBL/GenBank/DDBJ whole genome shotgun (WGS) entry which is preliminary data.</text>
</comment>
<protein>
    <submittedName>
        <fullName evidence="5">Phage integrase family protein</fullName>
    </submittedName>
</protein>
<keyword evidence="1" id="KW-0238">DNA-binding</keyword>
<dbReference type="RefSeq" id="WP_113933301.1">
    <property type="nucleotide sequence ID" value="NZ_JACCEU010000003.1"/>
</dbReference>
<dbReference type="OrthoDB" id="662444at2"/>
<name>A0A366HBM8_9BURK</name>
<feature type="region of interest" description="Disordered" evidence="3">
    <location>
        <begin position="328"/>
        <end position="353"/>
    </location>
</feature>
<dbReference type="Gene3D" id="1.10.150.130">
    <property type="match status" value="1"/>
</dbReference>
<dbReference type="InterPro" id="IPR010998">
    <property type="entry name" value="Integrase_recombinase_N"/>
</dbReference>
<sequence>MGRKAYKNTNLPPRMRARAKARGVIYYYYDLGGKPRKEKPLGSNYIVALQEWAKLEQVKPVHSPTFNDAAQMYSIDVIPTKAARTQQDNLKELPNLLEFFDGAPLAEIRPINIRQFLTWRCRKSRDWLAGKGRQVDVDAGQVRANREKALFSHIFNYARDTGLTDAPNPCQGVSSYDEDGRDVYVSDALFEAVWLAAPAPLRDALDLAYLTGQRPSDTVALSDHDIRDGYLHVKQGKTGAKLRIEVTGKLKEVIERIRARRNAFKIVTTYLVVSQYGRPVQRRTVSEWLKKVREDTGIPADDFQFRDLRAKAGTDKEDTQGMSAAKDQLGHASESMTRHYVRHRLGKKVSPTR</sequence>
<evidence type="ECO:0000313" key="6">
    <source>
        <dbReference type="Proteomes" id="UP000253628"/>
    </source>
</evidence>
<dbReference type="GO" id="GO:0015074">
    <property type="term" value="P:DNA integration"/>
    <property type="evidence" value="ECO:0007669"/>
    <property type="project" value="InterPro"/>
</dbReference>
<dbReference type="PROSITE" id="PS51898">
    <property type="entry name" value="TYR_RECOMBINASE"/>
    <property type="match status" value="1"/>
</dbReference>
<proteinExistence type="predicted"/>
<evidence type="ECO:0000259" key="4">
    <source>
        <dbReference type="PROSITE" id="PS51898"/>
    </source>
</evidence>
<dbReference type="InterPro" id="IPR011010">
    <property type="entry name" value="DNA_brk_join_enz"/>
</dbReference>
<feature type="domain" description="Tyr recombinase" evidence="4">
    <location>
        <begin position="180"/>
        <end position="353"/>
    </location>
</feature>
<evidence type="ECO:0000256" key="3">
    <source>
        <dbReference type="SAM" id="MobiDB-lite"/>
    </source>
</evidence>
<dbReference type="GO" id="GO:0003677">
    <property type="term" value="F:DNA binding"/>
    <property type="evidence" value="ECO:0007669"/>
    <property type="project" value="UniProtKB-KW"/>
</dbReference>